<dbReference type="InterPro" id="IPR002716">
    <property type="entry name" value="PIN_dom"/>
</dbReference>
<feature type="transmembrane region" description="Helical" evidence="1">
    <location>
        <begin position="5"/>
        <end position="22"/>
    </location>
</feature>
<feature type="domain" description="PIN" evidence="2">
    <location>
        <begin position="160"/>
        <end position="267"/>
    </location>
</feature>
<feature type="transmembrane region" description="Helical" evidence="1">
    <location>
        <begin position="82"/>
        <end position="103"/>
    </location>
</feature>
<proteinExistence type="predicted"/>
<gene>
    <name evidence="3" type="ORF">BI308_11550</name>
</gene>
<dbReference type="AlphaFoldDB" id="A0A1L9QS19"/>
<comment type="caution">
    <text evidence="3">The sequence shown here is derived from an EMBL/GenBank/DDBJ whole genome shotgun (WGS) entry which is preliminary data.</text>
</comment>
<protein>
    <recommendedName>
        <fullName evidence="2">PIN domain-containing protein</fullName>
    </recommendedName>
</protein>
<keyword evidence="1" id="KW-0812">Transmembrane</keyword>
<dbReference type="InterPro" id="IPR052041">
    <property type="entry name" value="Nucleic_acid_metab_PIN/TRAM"/>
</dbReference>
<dbReference type="Gene3D" id="3.40.50.1010">
    <property type="entry name" value="5'-nuclease"/>
    <property type="match status" value="1"/>
</dbReference>
<organism evidence="3 4">
    <name type="scientific">Roseofilum reptotaenium AO1-A</name>
    <dbReference type="NCBI Taxonomy" id="1925591"/>
    <lineage>
        <taxon>Bacteria</taxon>
        <taxon>Bacillati</taxon>
        <taxon>Cyanobacteriota</taxon>
        <taxon>Cyanophyceae</taxon>
        <taxon>Desertifilales</taxon>
        <taxon>Desertifilaceae</taxon>
        <taxon>Roseofilum</taxon>
    </lineage>
</organism>
<dbReference type="Proteomes" id="UP000183940">
    <property type="component" value="Unassembled WGS sequence"/>
</dbReference>
<dbReference type="Pfam" id="PF01850">
    <property type="entry name" value="PIN"/>
    <property type="match status" value="1"/>
</dbReference>
<evidence type="ECO:0000313" key="3">
    <source>
        <dbReference type="EMBL" id="OJJ25463.1"/>
    </source>
</evidence>
<name>A0A1L9QS19_9CYAN</name>
<dbReference type="SUPFAM" id="SSF88723">
    <property type="entry name" value="PIN domain-like"/>
    <property type="match status" value="1"/>
</dbReference>
<dbReference type="PANTHER" id="PTHR11603">
    <property type="entry name" value="AAA FAMILY ATPASE"/>
    <property type="match status" value="1"/>
</dbReference>
<dbReference type="SMART" id="SM00670">
    <property type="entry name" value="PINc"/>
    <property type="match status" value="1"/>
</dbReference>
<accession>A0A1L9QS19</accession>
<sequence>MIDAIIIISFILAGIGIGFYGVELLPTPVLDQVSNQDGLRSVTAGFAALIMGAVGLFVQTSYRRLEAQVRQMPVEVLLTRSIGLVVGLLVANLMLAPLFLLPIPKEFGFIKPLVAVLGSILFAFSGISLADTHGRSFLRLINPHSMESLLLAEGTLKPATTKIVDTSCIIDGRLEELLATKFIEGQLLVPQFVLQELQLVADAGNDQKRIRGRRGLEILNRIRETYPDKIAIHPADYEEIATVDAKLVHLAQEINGTLLTNDYNLNQVASLQEVSVLNINDLAQAMRPAYLPGDDLDLKIIKQGREPQQGVGYLDDGTMVVVEEGGQYIGVELRVVVTGALQTSAGRMIFARPQVSAIA</sequence>
<evidence type="ECO:0000259" key="2">
    <source>
        <dbReference type="SMART" id="SM00670"/>
    </source>
</evidence>
<evidence type="ECO:0000313" key="4">
    <source>
        <dbReference type="Proteomes" id="UP000183940"/>
    </source>
</evidence>
<feature type="transmembrane region" description="Helical" evidence="1">
    <location>
        <begin position="109"/>
        <end position="130"/>
    </location>
</feature>
<keyword evidence="1" id="KW-1133">Transmembrane helix</keyword>
<keyword evidence="1" id="KW-0472">Membrane</keyword>
<dbReference type="PANTHER" id="PTHR11603:SF147">
    <property type="entry name" value="MEMBRANE PROTEIN"/>
    <property type="match status" value="1"/>
</dbReference>
<reference evidence="3" key="1">
    <citation type="submission" date="2016-10" db="EMBL/GenBank/DDBJ databases">
        <title>CRISPR-Cas defence system in Roseofilum reptotaenium: evidence of a bacteriophage-cyanobacterium arms race in the coral black band disease.</title>
        <authorList>
            <person name="Buerger P."/>
            <person name="Wood-Charlson E.M."/>
            <person name="Weynberg K.D."/>
            <person name="Willis B."/>
            <person name="Van Oppen M.J."/>
        </authorList>
    </citation>
    <scope>NUCLEOTIDE SEQUENCE [LARGE SCALE GENOMIC DNA]</scope>
    <source>
        <strain evidence="3">AO1-A</strain>
    </source>
</reference>
<dbReference type="InterPro" id="IPR029060">
    <property type="entry name" value="PIN-like_dom_sf"/>
</dbReference>
<feature type="transmembrane region" description="Helical" evidence="1">
    <location>
        <begin position="42"/>
        <end position="62"/>
    </location>
</feature>
<dbReference type="EMBL" id="MLAW01000017">
    <property type="protein sequence ID" value="OJJ25463.1"/>
    <property type="molecule type" value="Genomic_DNA"/>
</dbReference>
<evidence type="ECO:0000256" key="1">
    <source>
        <dbReference type="SAM" id="Phobius"/>
    </source>
</evidence>
<dbReference type="CDD" id="cd09877">
    <property type="entry name" value="PIN_YacL-like"/>
    <property type="match status" value="1"/>
</dbReference>
<dbReference type="STRING" id="1925591.BI308_11550"/>
<keyword evidence="4" id="KW-1185">Reference proteome</keyword>